<protein>
    <recommendedName>
        <fullName evidence="4">Short C-terminal domain-containing protein</fullName>
    </recommendedName>
</protein>
<accession>A0A0U3E4R8</accession>
<dbReference type="KEGG" id="mmil:sm9_1234"/>
<reference evidence="2 3" key="1">
    <citation type="submission" date="2015-04" db="EMBL/GenBank/DDBJ databases">
        <title>The complete genome sequence of the rumen methanogen Methanobrevibacter millerae SM9.</title>
        <authorList>
            <person name="Leahy S.C."/>
            <person name="Kelly W.J."/>
            <person name="Pacheco D.M."/>
            <person name="Li D."/>
            <person name="Altermann E."/>
            <person name="Attwood G.T."/>
        </authorList>
    </citation>
    <scope>NUCLEOTIDE SEQUENCE [LARGE SCALE GENOMIC DNA]</scope>
    <source>
        <strain evidence="2 3">SM9</strain>
    </source>
</reference>
<name>A0A0U3E4R8_9EURY</name>
<evidence type="ECO:0008006" key="4">
    <source>
        <dbReference type="Google" id="ProtNLM"/>
    </source>
</evidence>
<evidence type="ECO:0000256" key="1">
    <source>
        <dbReference type="SAM" id="Coils"/>
    </source>
</evidence>
<organism evidence="2 3">
    <name type="scientific">Methanobrevibacter millerae</name>
    <dbReference type="NCBI Taxonomy" id="230361"/>
    <lineage>
        <taxon>Archaea</taxon>
        <taxon>Methanobacteriati</taxon>
        <taxon>Methanobacteriota</taxon>
        <taxon>Methanomada group</taxon>
        <taxon>Methanobacteria</taxon>
        <taxon>Methanobacteriales</taxon>
        <taxon>Methanobacteriaceae</taxon>
        <taxon>Methanobrevibacter</taxon>
    </lineage>
</organism>
<dbReference type="EMBL" id="CP011266">
    <property type="protein sequence ID" value="ALT69015.1"/>
    <property type="molecule type" value="Genomic_DNA"/>
</dbReference>
<dbReference type="PATRIC" id="fig|230361.4.peg.1276"/>
<evidence type="ECO:0000313" key="3">
    <source>
        <dbReference type="Proteomes" id="UP000067738"/>
    </source>
</evidence>
<evidence type="ECO:0000313" key="2">
    <source>
        <dbReference type="EMBL" id="ALT69015.1"/>
    </source>
</evidence>
<dbReference type="AlphaFoldDB" id="A0A0U3E4R8"/>
<proteinExistence type="predicted"/>
<dbReference type="Proteomes" id="UP000067738">
    <property type="component" value="Chromosome"/>
</dbReference>
<keyword evidence="1" id="KW-0175">Coiled coil</keyword>
<sequence>MGGNIKMGLFDKKTDEEKRIESEALKELDTYKEDTFFKFRQLLPLYGISNMGFSETRFFNTCFKKIKKEIKNNSLKSNEIKGRFTELLNEKYGEPMNQYEANKKLQEEKLKPLKENEKKLEEKFNIKFQNRVWFKCAIEERKNSTFTNTSRREVDNAYVFIENNYLEILKESVFLKSNMGTRKIYFENVAGIDYDARGKLHLSSSLIINLKSADFIQLKNVPENMVNAIDSRYNSFLHHKNNATQNTVVIEKTSSESDKVDPMKKIKEAKELLDVGAITEEEFDKIKAKYLKDF</sequence>
<feature type="coiled-coil region" evidence="1">
    <location>
        <begin position="96"/>
        <end position="123"/>
    </location>
</feature>
<gene>
    <name evidence="2" type="ORF">sm9_1234</name>
</gene>
<keyword evidence="3" id="KW-1185">Reference proteome</keyword>